<comment type="caution">
    <text evidence="2">The sequence shown here is derived from an EMBL/GenBank/DDBJ whole genome shotgun (WGS) entry which is preliminary data.</text>
</comment>
<proteinExistence type="predicted"/>
<organism evidence="2 3">
    <name type="scientific">Austropuccinia psidii MF-1</name>
    <dbReference type="NCBI Taxonomy" id="1389203"/>
    <lineage>
        <taxon>Eukaryota</taxon>
        <taxon>Fungi</taxon>
        <taxon>Dikarya</taxon>
        <taxon>Basidiomycota</taxon>
        <taxon>Pucciniomycotina</taxon>
        <taxon>Pucciniomycetes</taxon>
        <taxon>Pucciniales</taxon>
        <taxon>Sphaerophragmiaceae</taxon>
        <taxon>Austropuccinia</taxon>
    </lineage>
</organism>
<feature type="domain" description="Reverse transcriptase" evidence="1">
    <location>
        <begin position="1"/>
        <end position="192"/>
    </location>
</feature>
<evidence type="ECO:0000259" key="1">
    <source>
        <dbReference type="PROSITE" id="PS50878"/>
    </source>
</evidence>
<gene>
    <name evidence="2" type="ORF">O181_085496</name>
</gene>
<dbReference type="PANTHER" id="PTHR33481:SF1">
    <property type="entry name" value="ENDONUCLEASE_EXONUCLEASE_PHOSPHATASE DOMAIN-CONTAINING PROTEIN-RELATED"/>
    <property type="match status" value="1"/>
</dbReference>
<dbReference type="OrthoDB" id="8044406at2759"/>
<dbReference type="InterPro" id="IPR000477">
    <property type="entry name" value="RT_dom"/>
</dbReference>
<protein>
    <recommendedName>
        <fullName evidence="1">Reverse transcriptase domain-containing protein</fullName>
    </recommendedName>
</protein>
<evidence type="ECO:0000313" key="3">
    <source>
        <dbReference type="Proteomes" id="UP000765509"/>
    </source>
</evidence>
<accession>A0A9Q3FYF5</accession>
<dbReference type="PANTHER" id="PTHR33481">
    <property type="entry name" value="REVERSE TRANSCRIPTASE"/>
    <property type="match status" value="1"/>
</dbReference>
<dbReference type="AlphaFoldDB" id="A0A9Q3FYF5"/>
<evidence type="ECO:0000313" key="2">
    <source>
        <dbReference type="EMBL" id="MBW0545781.1"/>
    </source>
</evidence>
<dbReference type="Proteomes" id="UP000765509">
    <property type="component" value="Unassembled WGS sequence"/>
</dbReference>
<dbReference type="Pfam" id="PF00078">
    <property type="entry name" value="RVT_1"/>
    <property type="match status" value="1"/>
</dbReference>
<dbReference type="PROSITE" id="PS50878">
    <property type="entry name" value="RT_POL"/>
    <property type="match status" value="1"/>
</dbReference>
<dbReference type="EMBL" id="AVOT02050737">
    <property type="protein sequence ID" value="MBW0545781.1"/>
    <property type="molecule type" value="Genomic_DNA"/>
</dbReference>
<name>A0A9Q3FYF5_9BASI</name>
<sequence>MLSTWIHHKWWEKKIVAGLFLDVKLAYPTVYKERLIYSLRNKNCPTYLYLIITSFLTNRTTWLHLDQYISQQYSIPNGLPQGSPLSVALYLLYNSDLLLPNQPSLDKDSISIAYIDNVVHLLAEKSLKKGLESLEDVFQHSSQWREKHSAILDPKKTPAIVFTKTKIERPLVQLGDQILPLANNVKWLGITLTSTLMPGEPLKFIKKCFNTTFTQLTRILCLMFGLNQKEARHLISEVLLTQVLHGSIIWYTTRNNCSINKLLTMWSHKAVCLCTGMMRQTPIAFLKHYGNVPNFTTQHMKLMHNYIYHKLSGPSNNPTMEMI</sequence>
<keyword evidence="3" id="KW-1185">Reference proteome</keyword>
<reference evidence="2" key="1">
    <citation type="submission" date="2021-03" db="EMBL/GenBank/DDBJ databases">
        <title>Draft genome sequence of rust myrtle Austropuccinia psidii MF-1, a brazilian biotype.</title>
        <authorList>
            <person name="Quecine M.C."/>
            <person name="Pachon D.M.R."/>
            <person name="Bonatelli M.L."/>
            <person name="Correr F.H."/>
            <person name="Franceschini L.M."/>
            <person name="Leite T.F."/>
            <person name="Margarido G.R.A."/>
            <person name="Almeida C.A."/>
            <person name="Ferrarezi J.A."/>
            <person name="Labate C.A."/>
        </authorList>
    </citation>
    <scope>NUCLEOTIDE SEQUENCE</scope>
    <source>
        <strain evidence="2">MF-1</strain>
    </source>
</reference>